<name>A0A8J3RFF6_9ACTN</name>
<feature type="domain" description="STAS" evidence="3">
    <location>
        <begin position="14"/>
        <end position="124"/>
    </location>
</feature>
<dbReference type="InterPro" id="IPR036513">
    <property type="entry name" value="STAS_dom_sf"/>
</dbReference>
<dbReference type="Pfam" id="PF01740">
    <property type="entry name" value="STAS"/>
    <property type="match status" value="1"/>
</dbReference>
<evidence type="ECO:0000259" key="3">
    <source>
        <dbReference type="PROSITE" id="PS50801"/>
    </source>
</evidence>
<evidence type="ECO:0000313" key="5">
    <source>
        <dbReference type="Proteomes" id="UP000616724"/>
    </source>
</evidence>
<dbReference type="AlphaFoldDB" id="A0A8J3RFF6"/>
<sequence>MGPVGVRSPDETPFSVDLDLQGKYVVVHVTGALDMATSPLLRVAFEPMWESVREGCLILNLTSMTFCDSSGVGALIAAFKQCRERRTRLLLAGVPLYLLRMLRTTQLITLFETHATLEEALVSSADGA</sequence>
<dbReference type="SUPFAM" id="SSF52091">
    <property type="entry name" value="SpoIIaa-like"/>
    <property type="match status" value="1"/>
</dbReference>
<dbReference type="InterPro" id="IPR002645">
    <property type="entry name" value="STAS_dom"/>
</dbReference>
<dbReference type="EMBL" id="BOOH01000015">
    <property type="protein sequence ID" value="GIH75266.1"/>
    <property type="molecule type" value="Genomic_DNA"/>
</dbReference>
<dbReference type="Gene3D" id="3.30.750.24">
    <property type="entry name" value="STAS domain"/>
    <property type="match status" value="1"/>
</dbReference>
<dbReference type="InterPro" id="IPR003658">
    <property type="entry name" value="Anti-sigma_ant"/>
</dbReference>
<proteinExistence type="inferred from homology"/>
<comment type="caution">
    <text evidence="4">The sequence shown here is derived from an EMBL/GenBank/DDBJ whole genome shotgun (WGS) entry which is preliminary data.</text>
</comment>
<dbReference type="PROSITE" id="PS50801">
    <property type="entry name" value="STAS"/>
    <property type="match status" value="1"/>
</dbReference>
<dbReference type="CDD" id="cd07043">
    <property type="entry name" value="STAS_anti-anti-sigma_factors"/>
    <property type="match status" value="1"/>
</dbReference>
<dbReference type="GO" id="GO:0043856">
    <property type="term" value="F:anti-sigma factor antagonist activity"/>
    <property type="evidence" value="ECO:0007669"/>
    <property type="project" value="InterPro"/>
</dbReference>
<keyword evidence="5" id="KW-1185">Reference proteome</keyword>
<reference evidence="4 5" key="1">
    <citation type="submission" date="2021-01" db="EMBL/GenBank/DDBJ databases">
        <title>Whole genome shotgun sequence of Planobispora longispora NBRC 13918.</title>
        <authorList>
            <person name="Komaki H."/>
            <person name="Tamura T."/>
        </authorList>
    </citation>
    <scope>NUCLEOTIDE SEQUENCE [LARGE SCALE GENOMIC DNA]</scope>
    <source>
        <strain evidence="4 5">NBRC 13918</strain>
    </source>
</reference>
<dbReference type="NCBIfam" id="TIGR00377">
    <property type="entry name" value="ant_ant_sig"/>
    <property type="match status" value="1"/>
</dbReference>
<evidence type="ECO:0000256" key="2">
    <source>
        <dbReference type="RuleBase" id="RU003749"/>
    </source>
</evidence>
<accession>A0A8J3RFF6</accession>
<comment type="similarity">
    <text evidence="1 2">Belongs to the anti-sigma-factor antagonist family.</text>
</comment>
<evidence type="ECO:0000256" key="1">
    <source>
        <dbReference type="ARBA" id="ARBA00009013"/>
    </source>
</evidence>
<organism evidence="4 5">
    <name type="scientific">Planobispora longispora</name>
    <dbReference type="NCBI Taxonomy" id="28887"/>
    <lineage>
        <taxon>Bacteria</taxon>
        <taxon>Bacillati</taxon>
        <taxon>Actinomycetota</taxon>
        <taxon>Actinomycetes</taxon>
        <taxon>Streptosporangiales</taxon>
        <taxon>Streptosporangiaceae</taxon>
        <taxon>Planobispora</taxon>
    </lineage>
</organism>
<dbReference type="PANTHER" id="PTHR33495">
    <property type="entry name" value="ANTI-SIGMA FACTOR ANTAGONIST TM_1081-RELATED-RELATED"/>
    <property type="match status" value="1"/>
</dbReference>
<dbReference type="Proteomes" id="UP000616724">
    <property type="component" value="Unassembled WGS sequence"/>
</dbReference>
<protein>
    <recommendedName>
        <fullName evidence="2">Anti-sigma factor antagonist</fullName>
    </recommendedName>
</protein>
<evidence type="ECO:0000313" key="4">
    <source>
        <dbReference type="EMBL" id="GIH75266.1"/>
    </source>
</evidence>
<dbReference type="PANTHER" id="PTHR33495:SF2">
    <property type="entry name" value="ANTI-SIGMA FACTOR ANTAGONIST TM_1081-RELATED"/>
    <property type="match status" value="1"/>
</dbReference>
<gene>
    <name evidence="4" type="primary">rsbV_3</name>
    <name evidence="4" type="ORF">Plo01_16950</name>
</gene>